<feature type="chain" id="PRO_5044815768" evidence="2">
    <location>
        <begin position="22"/>
        <end position="62"/>
    </location>
</feature>
<keyword evidence="4" id="KW-1185">Reference proteome</keyword>
<evidence type="ECO:0000313" key="3">
    <source>
        <dbReference type="EMBL" id="MDT0433487.1"/>
    </source>
</evidence>
<accession>A0ABD5EFN3</accession>
<organism evidence="3 4">
    <name type="scientific">Streptomyces doudnae</name>
    <dbReference type="NCBI Taxonomy" id="3075536"/>
    <lineage>
        <taxon>Bacteria</taxon>
        <taxon>Bacillati</taxon>
        <taxon>Actinomycetota</taxon>
        <taxon>Actinomycetes</taxon>
        <taxon>Kitasatosporales</taxon>
        <taxon>Streptomycetaceae</taxon>
        <taxon>Streptomyces</taxon>
    </lineage>
</organism>
<keyword evidence="2" id="KW-0732">Signal</keyword>
<feature type="compositionally biased region" description="Polar residues" evidence="1">
    <location>
        <begin position="48"/>
        <end position="62"/>
    </location>
</feature>
<gene>
    <name evidence="3" type="ORF">RM877_02200</name>
</gene>
<dbReference type="EMBL" id="JAVRES010000001">
    <property type="protein sequence ID" value="MDT0433487.1"/>
    <property type="molecule type" value="Genomic_DNA"/>
</dbReference>
<sequence length="62" mass="5987">MRRATGTLATVCALSAALLVAGCGGDGERAGAPETGAEVPVRPAGAPDTSSIFDSPTDILSG</sequence>
<protein>
    <submittedName>
        <fullName evidence="3">Uncharacterized protein</fullName>
    </submittedName>
</protein>
<name>A0ABD5EFN3_9ACTN</name>
<proteinExistence type="predicted"/>
<comment type="caution">
    <text evidence="3">The sequence shown here is derived from an EMBL/GenBank/DDBJ whole genome shotgun (WGS) entry which is preliminary data.</text>
</comment>
<evidence type="ECO:0000256" key="2">
    <source>
        <dbReference type="SAM" id="SignalP"/>
    </source>
</evidence>
<dbReference type="AlphaFoldDB" id="A0ABD5EFN3"/>
<reference evidence="4" key="1">
    <citation type="submission" date="2023-07" db="EMBL/GenBank/DDBJ databases">
        <title>30 novel species of actinomycetes from the DSMZ collection.</title>
        <authorList>
            <person name="Nouioui I."/>
        </authorList>
    </citation>
    <scope>NUCLEOTIDE SEQUENCE [LARGE SCALE GENOMIC DNA]</scope>
    <source>
        <strain evidence="4">DSM 41981</strain>
    </source>
</reference>
<evidence type="ECO:0000313" key="4">
    <source>
        <dbReference type="Proteomes" id="UP001183535"/>
    </source>
</evidence>
<dbReference type="RefSeq" id="WP_093829927.1">
    <property type="nucleotide sequence ID" value="NZ_JAVRES010000001.1"/>
</dbReference>
<dbReference type="Proteomes" id="UP001183535">
    <property type="component" value="Unassembled WGS sequence"/>
</dbReference>
<feature type="signal peptide" evidence="2">
    <location>
        <begin position="1"/>
        <end position="21"/>
    </location>
</feature>
<feature type="region of interest" description="Disordered" evidence="1">
    <location>
        <begin position="25"/>
        <end position="62"/>
    </location>
</feature>
<evidence type="ECO:0000256" key="1">
    <source>
        <dbReference type="SAM" id="MobiDB-lite"/>
    </source>
</evidence>
<dbReference type="PROSITE" id="PS51257">
    <property type="entry name" value="PROKAR_LIPOPROTEIN"/>
    <property type="match status" value="1"/>
</dbReference>